<dbReference type="Proteomes" id="UP000799424">
    <property type="component" value="Unassembled WGS sequence"/>
</dbReference>
<organism evidence="1 2">
    <name type="scientific">Ophiobolus disseminans</name>
    <dbReference type="NCBI Taxonomy" id="1469910"/>
    <lineage>
        <taxon>Eukaryota</taxon>
        <taxon>Fungi</taxon>
        <taxon>Dikarya</taxon>
        <taxon>Ascomycota</taxon>
        <taxon>Pezizomycotina</taxon>
        <taxon>Dothideomycetes</taxon>
        <taxon>Pleosporomycetidae</taxon>
        <taxon>Pleosporales</taxon>
        <taxon>Pleosporineae</taxon>
        <taxon>Phaeosphaeriaceae</taxon>
        <taxon>Ophiobolus</taxon>
    </lineage>
</organism>
<sequence>MKSLMLRPNASSSWCSNIATGVQAMLFSVKMLRLSLLPLWGNASASHGALMWPLGNAVDAQTKPKGWTKCTFSLRHDAWACRCTGCNGKCCLGGGGTDV</sequence>
<name>A0A6A7AJK9_9PLEO</name>
<keyword evidence="2" id="KW-1185">Reference proteome</keyword>
<gene>
    <name evidence="1" type="ORF">CC86DRAFT_1700</name>
</gene>
<dbReference type="AlphaFoldDB" id="A0A6A7AJK9"/>
<evidence type="ECO:0000313" key="1">
    <source>
        <dbReference type="EMBL" id="KAF2832898.1"/>
    </source>
</evidence>
<proteinExistence type="predicted"/>
<accession>A0A6A7AJK9</accession>
<dbReference type="EMBL" id="MU006216">
    <property type="protein sequence ID" value="KAF2832898.1"/>
    <property type="molecule type" value="Genomic_DNA"/>
</dbReference>
<reference evidence="1" key="1">
    <citation type="journal article" date="2020" name="Stud. Mycol.">
        <title>101 Dothideomycetes genomes: a test case for predicting lifestyles and emergence of pathogens.</title>
        <authorList>
            <person name="Haridas S."/>
            <person name="Albert R."/>
            <person name="Binder M."/>
            <person name="Bloem J."/>
            <person name="Labutti K."/>
            <person name="Salamov A."/>
            <person name="Andreopoulos B."/>
            <person name="Baker S."/>
            <person name="Barry K."/>
            <person name="Bills G."/>
            <person name="Bluhm B."/>
            <person name="Cannon C."/>
            <person name="Castanera R."/>
            <person name="Culley D."/>
            <person name="Daum C."/>
            <person name="Ezra D."/>
            <person name="Gonzalez J."/>
            <person name="Henrissat B."/>
            <person name="Kuo A."/>
            <person name="Liang C."/>
            <person name="Lipzen A."/>
            <person name="Lutzoni F."/>
            <person name="Magnuson J."/>
            <person name="Mondo S."/>
            <person name="Nolan M."/>
            <person name="Ohm R."/>
            <person name="Pangilinan J."/>
            <person name="Park H.-J."/>
            <person name="Ramirez L."/>
            <person name="Alfaro M."/>
            <person name="Sun H."/>
            <person name="Tritt A."/>
            <person name="Yoshinaga Y."/>
            <person name="Zwiers L.-H."/>
            <person name="Turgeon B."/>
            <person name="Goodwin S."/>
            <person name="Spatafora J."/>
            <person name="Crous P."/>
            <person name="Grigoriev I."/>
        </authorList>
    </citation>
    <scope>NUCLEOTIDE SEQUENCE</scope>
    <source>
        <strain evidence="1">CBS 113818</strain>
    </source>
</reference>
<evidence type="ECO:0000313" key="2">
    <source>
        <dbReference type="Proteomes" id="UP000799424"/>
    </source>
</evidence>
<protein>
    <submittedName>
        <fullName evidence="1">Uncharacterized protein</fullName>
    </submittedName>
</protein>